<dbReference type="EMBL" id="FN554889">
    <property type="protein sequence ID" value="CBG75348.1"/>
    <property type="molecule type" value="Genomic_DNA"/>
</dbReference>
<evidence type="ECO:0000313" key="4">
    <source>
        <dbReference type="EMBL" id="CBG75348.1"/>
    </source>
</evidence>
<feature type="domain" description="Erythromycin biosynthesis protein CIII-like C-terminal" evidence="3">
    <location>
        <begin position="314"/>
        <end position="405"/>
    </location>
</feature>
<dbReference type="GO" id="GO:0016758">
    <property type="term" value="F:hexosyltransferase activity"/>
    <property type="evidence" value="ECO:0007669"/>
    <property type="project" value="InterPro"/>
</dbReference>
<keyword evidence="5" id="KW-1185">Reference proteome</keyword>
<dbReference type="GO" id="GO:0008194">
    <property type="term" value="F:UDP-glycosyltransferase activity"/>
    <property type="evidence" value="ECO:0007669"/>
    <property type="project" value="InterPro"/>
</dbReference>
<dbReference type="PANTHER" id="PTHR48050:SF13">
    <property type="entry name" value="STEROL 3-BETA-GLUCOSYLTRANSFERASE UGT80A2"/>
    <property type="match status" value="1"/>
</dbReference>
<dbReference type="STRING" id="680198.SCAB_83981"/>
<gene>
    <name evidence="4" type="ordered locus">SCAB_83981</name>
</gene>
<dbReference type="Proteomes" id="UP000001444">
    <property type="component" value="Chromosome"/>
</dbReference>
<dbReference type="CAZy" id="GT1">
    <property type="family name" value="Glycosyltransferase Family 1"/>
</dbReference>
<dbReference type="InterPro" id="IPR004276">
    <property type="entry name" value="GlycoTrans_28_N"/>
</dbReference>
<dbReference type="KEGG" id="scb:SCAB_83981"/>
<sequence length="424" mass="44574">MTYSRRTMRIVLLTIGSRGDVQPFVVLGVELKARGHEVVLAAGAEFKSLADRAGLGFRALEALPAGYADSVLRDPKVQAALRRGPSMYRMAMAAPRLTGAQQQALIDEMVAAGEGADMVVNTTLTRIGALGRPDVPWCSVASWPVTETAAWPALGAPELPLGGGYNRFTHRAMGALEWLVYRPSVNRGRVAAGLPRLGLRSPFRDDGVTRPLLYQFSPHVFAPPADWPEQCHITGYWSDNTRWDNPAEVTEFVERGDPPLVATFGSAWAVDGPGLLAASVAAAAATGHRLLVVGGPDGPPPAGVDAIRTESADFVWLLPRAAAVLHHGGQGTTAAVVSAGVPQVVVPCFADQPVWASRMAALGVAPPPVPFSRLTGDRLTAAVRTAVDDPSIATRAAALAAAVRADRGVAAAADVIEKHAVTRL</sequence>
<dbReference type="PANTHER" id="PTHR48050">
    <property type="entry name" value="STEROL 3-BETA-GLUCOSYLTRANSFERASE"/>
    <property type="match status" value="1"/>
</dbReference>
<dbReference type="InterPro" id="IPR010610">
    <property type="entry name" value="EryCIII-like_C"/>
</dbReference>
<dbReference type="CDD" id="cd03784">
    <property type="entry name" value="GT1_Gtf-like"/>
    <property type="match status" value="1"/>
</dbReference>
<dbReference type="Pfam" id="PF03033">
    <property type="entry name" value="Glyco_transf_28"/>
    <property type="match status" value="1"/>
</dbReference>
<evidence type="ECO:0000259" key="3">
    <source>
        <dbReference type="Pfam" id="PF06722"/>
    </source>
</evidence>
<evidence type="ECO:0000259" key="2">
    <source>
        <dbReference type="Pfam" id="PF03033"/>
    </source>
</evidence>
<dbReference type="FunFam" id="3.40.50.2000:FF:000009">
    <property type="entry name" value="Sterol 3-beta-glucosyltransferase UGT80A2"/>
    <property type="match status" value="1"/>
</dbReference>
<reference evidence="4 5" key="1">
    <citation type="journal article" date="2010" name="Mol. Plant Microbe Interact.">
        <title>Streptomyces scabies 87-22 contains a coronafacic acid-like biosynthetic cluster that contributes to plant-microbe interactions.</title>
        <authorList>
            <person name="Bignell D.R."/>
            <person name="Seipke R.F."/>
            <person name="Huguet-Tapia J.C."/>
            <person name="Chambers A.H."/>
            <person name="Parry R.J."/>
            <person name="Loria R."/>
        </authorList>
    </citation>
    <scope>NUCLEOTIDE SEQUENCE [LARGE SCALE GENOMIC DNA]</scope>
    <source>
        <strain evidence="4 5">87.22</strain>
    </source>
</reference>
<dbReference type="GO" id="GO:0005975">
    <property type="term" value="P:carbohydrate metabolic process"/>
    <property type="evidence" value="ECO:0007669"/>
    <property type="project" value="InterPro"/>
</dbReference>
<keyword evidence="1 4" id="KW-0808">Transferase</keyword>
<evidence type="ECO:0000313" key="5">
    <source>
        <dbReference type="Proteomes" id="UP000001444"/>
    </source>
</evidence>
<dbReference type="InterPro" id="IPR002213">
    <property type="entry name" value="UDP_glucos_trans"/>
</dbReference>
<name>C9YYI9_STRSW</name>
<accession>C9YYI9</accession>
<feature type="domain" description="Glycosyltransferase family 28 N-terminal" evidence="2">
    <location>
        <begin position="10"/>
        <end position="63"/>
    </location>
</feature>
<dbReference type="AlphaFoldDB" id="C9YYI9"/>
<proteinExistence type="predicted"/>
<dbReference type="SUPFAM" id="SSF53756">
    <property type="entry name" value="UDP-Glycosyltransferase/glycogen phosphorylase"/>
    <property type="match status" value="1"/>
</dbReference>
<dbReference type="GO" id="GO:0033072">
    <property type="term" value="P:vancomycin biosynthetic process"/>
    <property type="evidence" value="ECO:0007669"/>
    <property type="project" value="UniProtKB-ARBA"/>
</dbReference>
<evidence type="ECO:0000256" key="1">
    <source>
        <dbReference type="ARBA" id="ARBA00022679"/>
    </source>
</evidence>
<dbReference type="HOGENOM" id="CLU_000537_8_0_11"/>
<dbReference type="Pfam" id="PF06722">
    <property type="entry name" value="EryCIII-like_C"/>
    <property type="match status" value="1"/>
</dbReference>
<dbReference type="eggNOG" id="COG1819">
    <property type="taxonomic scope" value="Bacteria"/>
</dbReference>
<organism evidence="4 5">
    <name type="scientific">Streptomyces scabiei (strain 87.22)</name>
    <dbReference type="NCBI Taxonomy" id="680198"/>
    <lineage>
        <taxon>Bacteria</taxon>
        <taxon>Bacillati</taxon>
        <taxon>Actinomycetota</taxon>
        <taxon>Actinomycetes</taxon>
        <taxon>Kitasatosporales</taxon>
        <taxon>Streptomycetaceae</taxon>
        <taxon>Streptomyces</taxon>
    </lineage>
</organism>
<dbReference type="Gene3D" id="3.40.50.2000">
    <property type="entry name" value="Glycogen Phosphorylase B"/>
    <property type="match status" value="2"/>
</dbReference>
<protein>
    <submittedName>
        <fullName evidence="4">Putative glycosyltransferase</fullName>
    </submittedName>
</protein>
<dbReference type="InterPro" id="IPR050426">
    <property type="entry name" value="Glycosyltransferase_28"/>
</dbReference>